<keyword evidence="3" id="KW-1185">Reference proteome</keyword>
<comment type="caution">
    <text evidence="2">The sequence shown here is derived from an EMBL/GenBank/DDBJ whole genome shotgun (WGS) entry which is preliminary data.</text>
</comment>
<organism evidence="2 3">
    <name type="scientific">Methylobacterium aerolatum</name>
    <dbReference type="NCBI Taxonomy" id="418708"/>
    <lineage>
        <taxon>Bacteria</taxon>
        <taxon>Pseudomonadati</taxon>
        <taxon>Pseudomonadota</taxon>
        <taxon>Alphaproteobacteria</taxon>
        <taxon>Hyphomicrobiales</taxon>
        <taxon>Methylobacteriaceae</taxon>
        <taxon>Methylobacterium</taxon>
    </lineage>
</organism>
<reference evidence="2 3" key="1">
    <citation type="submission" date="2023-07" db="EMBL/GenBank/DDBJ databases">
        <title>Genomic Encyclopedia of Type Strains, Phase IV (KMG-IV): sequencing the most valuable type-strain genomes for metagenomic binning, comparative biology and taxonomic classification.</title>
        <authorList>
            <person name="Goeker M."/>
        </authorList>
    </citation>
    <scope>NUCLEOTIDE SEQUENCE [LARGE SCALE GENOMIC DNA]</scope>
    <source>
        <strain evidence="2 3">DSM 19013</strain>
    </source>
</reference>
<dbReference type="Proteomes" id="UP001231124">
    <property type="component" value="Unassembled WGS sequence"/>
</dbReference>
<gene>
    <name evidence="2" type="ORF">QO012_001323</name>
</gene>
<accession>A0ABU0HY84</accession>
<evidence type="ECO:0000256" key="1">
    <source>
        <dbReference type="SAM" id="MobiDB-lite"/>
    </source>
</evidence>
<proteinExistence type="predicted"/>
<feature type="region of interest" description="Disordered" evidence="1">
    <location>
        <begin position="54"/>
        <end position="75"/>
    </location>
</feature>
<dbReference type="EMBL" id="JAUSVP010000003">
    <property type="protein sequence ID" value="MDQ0446832.1"/>
    <property type="molecule type" value="Genomic_DNA"/>
</dbReference>
<protein>
    <submittedName>
        <fullName evidence="2">Uncharacterized protein</fullName>
    </submittedName>
</protein>
<feature type="compositionally biased region" description="Basic and acidic residues" evidence="1">
    <location>
        <begin position="57"/>
        <end position="75"/>
    </location>
</feature>
<name>A0ABU0HY84_9HYPH</name>
<sequence length="75" mass="8081">MAADETPGQATVSMPDDPTLVASAVRAGIDALLAERAPAERDAFWRAVALYYAPPPKHREPSEPQTKHADQETVP</sequence>
<evidence type="ECO:0000313" key="3">
    <source>
        <dbReference type="Proteomes" id="UP001231124"/>
    </source>
</evidence>
<evidence type="ECO:0000313" key="2">
    <source>
        <dbReference type="EMBL" id="MDQ0446832.1"/>
    </source>
</evidence>